<reference evidence="3 4" key="1">
    <citation type="journal article" date="2013" name="Curr. Biol.">
        <title>The Genome of the Foraminiferan Reticulomyxa filosa.</title>
        <authorList>
            <person name="Glockner G."/>
            <person name="Hulsmann N."/>
            <person name="Schleicher M."/>
            <person name="Noegel A.A."/>
            <person name="Eichinger L."/>
            <person name="Gallinger C."/>
            <person name="Pawlowski J."/>
            <person name="Sierra R."/>
            <person name="Euteneuer U."/>
            <person name="Pillet L."/>
            <person name="Moustafa A."/>
            <person name="Platzer M."/>
            <person name="Groth M."/>
            <person name="Szafranski K."/>
            <person name="Schliwa M."/>
        </authorList>
    </citation>
    <scope>NUCLEOTIDE SEQUENCE [LARGE SCALE GENOMIC DNA]</scope>
</reference>
<feature type="region of interest" description="Disordered" evidence="1">
    <location>
        <begin position="647"/>
        <end position="691"/>
    </location>
</feature>
<dbReference type="Proteomes" id="UP000023152">
    <property type="component" value="Unassembled WGS sequence"/>
</dbReference>
<dbReference type="Pfam" id="PF04727">
    <property type="entry name" value="ELMO_CED12"/>
    <property type="match status" value="1"/>
</dbReference>
<name>X6MWS8_RETFI</name>
<dbReference type="PROSITE" id="PS51335">
    <property type="entry name" value="ELMO"/>
    <property type="match status" value="1"/>
</dbReference>
<feature type="compositionally biased region" description="Acidic residues" evidence="1">
    <location>
        <begin position="195"/>
        <end position="211"/>
    </location>
</feature>
<dbReference type="AlphaFoldDB" id="X6MWS8"/>
<feature type="compositionally biased region" description="Basic and acidic residues" evidence="1">
    <location>
        <begin position="477"/>
        <end position="496"/>
    </location>
</feature>
<evidence type="ECO:0000313" key="3">
    <source>
        <dbReference type="EMBL" id="ETO18453.1"/>
    </source>
</evidence>
<feature type="compositionally biased region" description="Basic and acidic residues" evidence="1">
    <location>
        <begin position="424"/>
        <end position="452"/>
    </location>
</feature>
<evidence type="ECO:0000259" key="2">
    <source>
        <dbReference type="PROSITE" id="PS51335"/>
    </source>
</evidence>
<feature type="compositionally biased region" description="Low complexity" evidence="1">
    <location>
        <begin position="22"/>
        <end position="35"/>
    </location>
</feature>
<evidence type="ECO:0000313" key="4">
    <source>
        <dbReference type="Proteomes" id="UP000023152"/>
    </source>
</evidence>
<keyword evidence="4" id="KW-1185">Reference proteome</keyword>
<feature type="compositionally biased region" description="Low complexity" evidence="1">
    <location>
        <begin position="312"/>
        <end position="323"/>
    </location>
</feature>
<comment type="caution">
    <text evidence="3">The sequence shown here is derived from an EMBL/GenBank/DDBJ whole genome shotgun (WGS) entry which is preliminary data.</text>
</comment>
<feature type="domain" description="ELMO" evidence="2">
    <location>
        <begin position="801"/>
        <end position="980"/>
    </location>
</feature>
<feature type="region of interest" description="Disordered" evidence="1">
    <location>
        <begin position="280"/>
        <end position="323"/>
    </location>
</feature>
<feature type="region of interest" description="Disordered" evidence="1">
    <location>
        <begin position="555"/>
        <end position="618"/>
    </location>
</feature>
<feature type="compositionally biased region" description="Basic and acidic residues" evidence="1">
    <location>
        <begin position="654"/>
        <end position="687"/>
    </location>
</feature>
<organism evidence="3 4">
    <name type="scientific">Reticulomyxa filosa</name>
    <dbReference type="NCBI Taxonomy" id="46433"/>
    <lineage>
        <taxon>Eukaryota</taxon>
        <taxon>Sar</taxon>
        <taxon>Rhizaria</taxon>
        <taxon>Retaria</taxon>
        <taxon>Foraminifera</taxon>
        <taxon>Monothalamids</taxon>
        <taxon>Reticulomyxidae</taxon>
        <taxon>Reticulomyxa</taxon>
    </lineage>
</organism>
<dbReference type="EMBL" id="ASPP01014885">
    <property type="protein sequence ID" value="ETO18453.1"/>
    <property type="molecule type" value="Genomic_DNA"/>
</dbReference>
<dbReference type="OrthoDB" id="67155at2759"/>
<feature type="region of interest" description="Disordered" evidence="1">
    <location>
        <begin position="108"/>
        <end position="145"/>
    </location>
</feature>
<dbReference type="PANTHER" id="PTHR12771">
    <property type="entry name" value="ENGULFMENT AND CELL MOTILITY"/>
    <property type="match status" value="1"/>
</dbReference>
<feature type="region of interest" description="Disordered" evidence="1">
    <location>
        <begin position="357"/>
        <end position="504"/>
    </location>
</feature>
<feature type="region of interest" description="Disordered" evidence="1">
    <location>
        <begin position="13"/>
        <end position="55"/>
    </location>
</feature>
<dbReference type="InterPro" id="IPR006816">
    <property type="entry name" value="ELMO_dom"/>
</dbReference>
<feature type="compositionally biased region" description="Basic and acidic residues" evidence="1">
    <location>
        <begin position="181"/>
        <end position="194"/>
    </location>
</feature>
<feature type="region of interest" description="Disordered" evidence="1">
    <location>
        <begin position="176"/>
        <end position="228"/>
    </location>
</feature>
<gene>
    <name evidence="3" type="ORF">RFI_18814</name>
</gene>
<feature type="compositionally biased region" description="Polar residues" evidence="1">
    <location>
        <begin position="118"/>
        <end position="145"/>
    </location>
</feature>
<evidence type="ECO:0000256" key="1">
    <source>
        <dbReference type="SAM" id="MobiDB-lite"/>
    </source>
</evidence>
<proteinExistence type="predicted"/>
<sequence length="1022" mass="115702">MVVLQFARLDKLEMGNPKTPDSVQSQYSHSHSQLQKPALLKTNSQPFKAPFASSLPLKGPNGVVAASSQMSTTQISTAQISTAQMLTTRQQSDKGGSDSLAITAKKLKMAEASPSPPNIASKSPTPESNTSKTAPISSSSQLAAPSNIHSRSSSLSTFSFSGLHSFFTTFGATSVSDVNMDDGKGKDKTRGDKEGNDEDNEDEDNEDEDDEKGSKERTEKQRRHKTVSVAGKSTMTKPPMMVSMRTLSVQESDAAMKLAILPFAVQFYYDKDVEKKRKLTGPLPPPTIPRTRLFSSDDDDLSQRGSIASPLTTTIPPTTTTATTIPTMATTTTATTVGSESFFDTRTRSSSVYKRMLMESETRKRTGSIVRPMELPKPYAPPSINARGDDDLGIDNDHQPMGLASSSRRLQQQQQQQQRQRQLSTEKRNKVSFEEHDNETIGKQDEDMEYGRKASNTVLTVVTVEDDDNDNDNDNNNYRDKHKDNDKNKDKNRDEDGSQVEYEDEDTIEWVRQNEELTNEDEIEFYSSVSPVDECMPNGFHAVAMTAAAVAAAPPIVEDDESSTSSARPHPYHPPLPPPRDTVTANPTYDTFWKPTNVNPVPPNDPKKSNANASIAPKTRHFQSRTWALGTNVKFYNDMFLPTNKHTFKRRKEKGKEKKENEKEKEKEKEKTKEKTKGQEQGEEEGRGGGYSMDRIRGFFGNWAIVPTNGAPLSSSTSSMHNKQTTVDLDNNSIKHPQFSTFVKEDWLSLQPRTKFDVCQDILDVLSCHREKFEYAYSQYVLQFFKFTQDMRTEVSWKNHSHQIMLQTLWRCFMFDTRYRNMEPPSQSHEGWKEIGFQVCMGLQCMAYLAEHYPQHCNAIFGKEKSPDNYYPICTSFINLVNLICELTNASKGNSFLKKNCKTSIKGLCLHKTLVSELEMIDQAPLFKLFCTVPIELNPFQELFCSLVKTFDNVWRETKCSYMEFRFLYNAFRERVEFLLQKEPCSFSVFIQWIETDSYLYQYKTENINQKDTLNSNISFLS</sequence>
<protein>
    <submittedName>
        <fullName evidence="3">PHD zinc finger-containing protein</fullName>
    </submittedName>
</protein>
<feature type="compositionally biased region" description="Acidic residues" evidence="1">
    <location>
        <begin position="464"/>
        <end position="473"/>
    </location>
</feature>
<accession>X6MWS8</accession>
<feature type="compositionally biased region" description="Low complexity" evidence="1">
    <location>
        <begin position="405"/>
        <end position="423"/>
    </location>
</feature>
<dbReference type="InterPro" id="IPR050868">
    <property type="entry name" value="ELMO_domain-containing"/>
</dbReference>
<feature type="compositionally biased region" description="Basic and acidic residues" evidence="1">
    <location>
        <begin position="387"/>
        <end position="398"/>
    </location>
</feature>